<dbReference type="InterPro" id="IPR036291">
    <property type="entry name" value="NAD(P)-bd_dom_sf"/>
</dbReference>
<gene>
    <name evidence="4" type="ORF">FRACA_4290001</name>
</gene>
<comment type="similarity">
    <text evidence="1">Belongs to the short-chain dehydrogenases/reductases (SDR) family.</text>
</comment>
<dbReference type="InterPro" id="IPR020904">
    <property type="entry name" value="Sc_DH/Rdtase_CS"/>
</dbReference>
<evidence type="ECO:0000259" key="3">
    <source>
        <dbReference type="SMART" id="SM00822"/>
    </source>
</evidence>
<evidence type="ECO:0000313" key="4">
    <source>
        <dbReference type="EMBL" id="SNQ50254.1"/>
    </source>
</evidence>
<dbReference type="InterPro" id="IPR002347">
    <property type="entry name" value="SDR_fam"/>
</dbReference>
<dbReference type="PANTHER" id="PTHR43658">
    <property type="entry name" value="SHORT-CHAIN DEHYDROGENASE/REDUCTASE"/>
    <property type="match status" value="1"/>
</dbReference>
<sequence>MDLSTSSAVVTGGASGLGAATVRCLVAAGIDTTIVDLDVDRGERLAVELGERAHFWQADITDPQAVEAVVGAPREIPLRIMVNCAFVPGGARLVGLDGQAHDLAMFRRTIEVNLIGTFNCLRLGAAAIARTPPLDGGERGVIVNTSSIAAFDGTEGQCAYAAAKAGVAGLTLPAARDLRGLGIRVVTIAPGTFATPPVTGLPQQILDAYTRAALAPGRLGDPAEFGRFVLHACENSYLNGDTVRLDGGARLPPHGR</sequence>
<feature type="domain" description="Ketoreductase" evidence="3">
    <location>
        <begin position="6"/>
        <end position="196"/>
    </location>
</feature>
<evidence type="ECO:0000313" key="5">
    <source>
        <dbReference type="Proteomes" id="UP000234331"/>
    </source>
</evidence>
<evidence type="ECO:0000256" key="2">
    <source>
        <dbReference type="ARBA" id="ARBA00023002"/>
    </source>
</evidence>
<dbReference type="Pfam" id="PF00106">
    <property type="entry name" value="adh_short"/>
    <property type="match status" value="1"/>
</dbReference>
<dbReference type="PANTHER" id="PTHR43658:SF8">
    <property type="entry name" value="17-BETA-HYDROXYSTEROID DEHYDROGENASE 14-RELATED"/>
    <property type="match status" value="1"/>
</dbReference>
<proteinExistence type="inferred from homology"/>
<dbReference type="RefSeq" id="WP_101833565.1">
    <property type="nucleotide sequence ID" value="NZ_FZMO01000367.1"/>
</dbReference>
<dbReference type="GO" id="GO:0016491">
    <property type="term" value="F:oxidoreductase activity"/>
    <property type="evidence" value="ECO:0007669"/>
    <property type="project" value="UniProtKB-KW"/>
</dbReference>
<dbReference type="Proteomes" id="UP000234331">
    <property type="component" value="Unassembled WGS sequence"/>
</dbReference>
<keyword evidence="2 4" id="KW-0560">Oxidoreductase</keyword>
<protein>
    <submittedName>
        <fullName evidence="4">Putative enzyme</fullName>
        <ecNumber evidence="4">1.-.-.-</ecNumber>
    </submittedName>
</protein>
<dbReference type="PRINTS" id="PR00081">
    <property type="entry name" value="GDHRDH"/>
</dbReference>
<reference evidence="4 5" key="1">
    <citation type="submission" date="2017-06" db="EMBL/GenBank/DDBJ databases">
        <authorList>
            <person name="Kim H.J."/>
            <person name="Triplett B.A."/>
        </authorList>
    </citation>
    <scope>NUCLEOTIDE SEQUENCE [LARGE SCALE GENOMIC DNA]</scope>
    <source>
        <strain evidence="4">FRACA_ARgP5</strain>
    </source>
</reference>
<dbReference type="PROSITE" id="PS00061">
    <property type="entry name" value="ADH_SHORT"/>
    <property type="match status" value="1"/>
</dbReference>
<dbReference type="EMBL" id="FZMO01000367">
    <property type="protein sequence ID" value="SNQ50254.1"/>
    <property type="molecule type" value="Genomic_DNA"/>
</dbReference>
<organism evidence="4 5">
    <name type="scientific">Frankia canadensis</name>
    <dbReference type="NCBI Taxonomy" id="1836972"/>
    <lineage>
        <taxon>Bacteria</taxon>
        <taxon>Bacillati</taxon>
        <taxon>Actinomycetota</taxon>
        <taxon>Actinomycetes</taxon>
        <taxon>Frankiales</taxon>
        <taxon>Frankiaceae</taxon>
        <taxon>Frankia</taxon>
    </lineage>
</organism>
<dbReference type="Gene3D" id="3.40.50.720">
    <property type="entry name" value="NAD(P)-binding Rossmann-like Domain"/>
    <property type="match status" value="1"/>
</dbReference>
<dbReference type="InterPro" id="IPR057326">
    <property type="entry name" value="KR_dom"/>
</dbReference>
<dbReference type="OrthoDB" id="9804774at2"/>
<name>A0A2I2KX67_9ACTN</name>
<evidence type="ECO:0000256" key="1">
    <source>
        <dbReference type="ARBA" id="ARBA00006484"/>
    </source>
</evidence>
<dbReference type="SUPFAM" id="SSF51735">
    <property type="entry name" value="NAD(P)-binding Rossmann-fold domains"/>
    <property type="match status" value="1"/>
</dbReference>
<dbReference type="EC" id="1.-.-.-" evidence="4"/>
<keyword evidence="5" id="KW-1185">Reference proteome</keyword>
<dbReference type="AlphaFoldDB" id="A0A2I2KX67"/>
<dbReference type="SMART" id="SM00822">
    <property type="entry name" value="PKS_KR"/>
    <property type="match status" value="1"/>
</dbReference>
<accession>A0A2I2KX67</accession>